<dbReference type="OrthoDB" id="667211at2"/>
<dbReference type="Proteomes" id="UP000240971">
    <property type="component" value="Unassembled WGS sequence"/>
</dbReference>
<dbReference type="PROSITE" id="PS51257">
    <property type="entry name" value="PROKAR_LIPOPROTEIN"/>
    <property type="match status" value="1"/>
</dbReference>
<dbReference type="RefSeq" id="WP_146151304.1">
    <property type="nucleotide sequence ID" value="NZ_PYAW01000003.1"/>
</dbReference>
<comment type="caution">
    <text evidence="1">The sequence shown here is derived from an EMBL/GenBank/DDBJ whole genome shotgun (WGS) entry which is preliminary data.</text>
</comment>
<protein>
    <submittedName>
        <fullName evidence="1">Uncharacterized protein</fullName>
    </submittedName>
</protein>
<proteinExistence type="predicted"/>
<dbReference type="AlphaFoldDB" id="A0A2P8HJH9"/>
<evidence type="ECO:0000313" key="1">
    <source>
        <dbReference type="EMBL" id="PSL46377.1"/>
    </source>
</evidence>
<evidence type="ECO:0000313" key="2">
    <source>
        <dbReference type="Proteomes" id="UP000240971"/>
    </source>
</evidence>
<reference evidence="1 2" key="1">
    <citation type="submission" date="2018-03" db="EMBL/GenBank/DDBJ databases">
        <title>Genomic Encyclopedia of Archaeal and Bacterial Type Strains, Phase II (KMG-II): from individual species to whole genera.</title>
        <authorList>
            <person name="Goeker M."/>
        </authorList>
    </citation>
    <scope>NUCLEOTIDE SEQUENCE [LARGE SCALE GENOMIC DNA]</scope>
    <source>
        <strain evidence="1 2">DSM 24859</strain>
    </source>
</reference>
<accession>A0A2P8HJH9</accession>
<gene>
    <name evidence="1" type="ORF">CLV51_103355</name>
</gene>
<keyword evidence="2" id="KW-1185">Reference proteome</keyword>
<name>A0A2P8HJH9_CHINA</name>
<sequence>MIYRNTMLASLVLLAMGCSKKNNTDTNNADGKDKPLNKMMVNVSGDFNKSYTVTGEDVGIGYLKFTKTGLETFVLSGGITDAAGTLTSVSTGVLSLQLQTGVEQVGEIALAGGASIRSKNADEVYSGISYFQYFDTDPDGKNSKAYLTLTEIKDTANYLRLTGSFHVNAAKVSPEPSMACQQDAYLHSGRSPMFSSVICGAKDVQTKASFVIYLDKITQQ</sequence>
<organism evidence="1 2">
    <name type="scientific">Chitinophaga niastensis</name>
    <dbReference type="NCBI Taxonomy" id="536980"/>
    <lineage>
        <taxon>Bacteria</taxon>
        <taxon>Pseudomonadati</taxon>
        <taxon>Bacteroidota</taxon>
        <taxon>Chitinophagia</taxon>
        <taxon>Chitinophagales</taxon>
        <taxon>Chitinophagaceae</taxon>
        <taxon>Chitinophaga</taxon>
    </lineage>
</organism>
<dbReference type="EMBL" id="PYAW01000003">
    <property type="protein sequence ID" value="PSL46377.1"/>
    <property type="molecule type" value="Genomic_DNA"/>
</dbReference>